<evidence type="ECO:0000256" key="2">
    <source>
        <dbReference type="ARBA" id="ARBA00023315"/>
    </source>
</evidence>
<evidence type="ECO:0000313" key="5">
    <source>
        <dbReference type="Proteomes" id="UP000483286"/>
    </source>
</evidence>
<dbReference type="GO" id="GO:0016747">
    <property type="term" value="F:acyltransferase activity, transferring groups other than amino-acyl groups"/>
    <property type="evidence" value="ECO:0007669"/>
    <property type="project" value="InterPro"/>
</dbReference>
<dbReference type="CDD" id="cd04301">
    <property type="entry name" value="NAT_SF"/>
    <property type="match status" value="1"/>
</dbReference>
<dbReference type="AlphaFoldDB" id="A0A7C9M9Y5"/>
<dbReference type="InterPro" id="IPR016181">
    <property type="entry name" value="Acyl_CoA_acyltransferase"/>
</dbReference>
<proteinExistence type="predicted"/>
<dbReference type="InterPro" id="IPR050832">
    <property type="entry name" value="Bact_Acetyltransf"/>
</dbReference>
<evidence type="ECO:0000256" key="1">
    <source>
        <dbReference type="ARBA" id="ARBA00022679"/>
    </source>
</evidence>
<feature type="domain" description="N-acetyltransferase" evidence="3">
    <location>
        <begin position="13"/>
        <end position="140"/>
    </location>
</feature>
<keyword evidence="2" id="KW-0012">Acyltransferase</keyword>
<name>A0A7C9M9Y5_9DEIO</name>
<dbReference type="SUPFAM" id="SSF55729">
    <property type="entry name" value="Acyl-CoA N-acyltransferases (Nat)"/>
    <property type="match status" value="1"/>
</dbReference>
<organism evidence="4 5">
    <name type="scientific">Deinococcus arboris</name>
    <dbReference type="NCBI Taxonomy" id="2682977"/>
    <lineage>
        <taxon>Bacteria</taxon>
        <taxon>Thermotogati</taxon>
        <taxon>Deinococcota</taxon>
        <taxon>Deinococci</taxon>
        <taxon>Deinococcales</taxon>
        <taxon>Deinococcaceae</taxon>
        <taxon>Deinococcus</taxon>
    </lineage>
</organism>
<comment type="caution">
    <text evidence="4">The sequence shown here is derived from an EMBL/GenBank/DDBJ whole genome shotgun (WGS) entry which is preliminary data.</text>
</comment>
<dbReference type="PROSITE" id="PS51186">
    <property type="entry name" value="GNAT"/>
    <property type="match status" value="1"/>
</dbReference>
<evidence type="ECO:0000259" key="3">
    <source>
        <dbReference type="PROSITE" id="PS51186"/>
    </source>
</evidence>
<evidence type="ECO:0000313" key="4">
    <source>
        <dbReference type="EMBL" id="MVN88003.1"/>
    </source>
</evidence>
<accession>A0A7C9M9Y5</accession>
<sequence length="140" mass="15020">MPVAAGAGGRCVTEYRVQAAVDSTELGQLREAAWGAPDDGHAWPAILARSLTWVTAHDGGQLTGFVNVAWDGGAHAFLLDTTVHPDWQRRGVGAELVRRAATSARALGAEWLHVDYEPHLSGFYESCGFRPTAAGLLRLR</sequence>
<dbReference type="PANTHER" id="PTHR43877:SF1">
    <property type="entry name" value="ACETYLTRANSFERASE"/>
    <property type="match status" value="1"/>
</dbReference>
<keyword evidence="5" id="KW-1185">Reference proteome</keyword>
<protein>
    <submittedName>
        <fullName evidence="4">GNAT family N-acetyltransferase</fullName>
    </submittedName>
</protein>
<dbReference type="PANTHER" id="PTHR43877">
    <property type="entry name" value="AMINOALKYLPHOSPHONATE N-ACETYLTRANSFERASE-RELATED-RELATED"/>
    <property type="match status" value="1"/>
</dbReference>
<dbReference type="InterPro" id="IPR000182">
    <property type="entry name" value="GNAT_dom"/>
</dbReference>
<dbReference type="Proteomes" id="UP000483286">
    <property type="component" value="Unassembled WGS sequence"/>
</dbReference>
<keyword evidence="1 4" id="KW-0808">Transferase</keyword>
<dbReference type="Gene3D" id="3.40.630.30">
    <property type="match status" value="1"/>
</dbReference>
<dbReference type="Pfam" id="PF13508">
    <property type="entry name" value="Acetyltransf_7"/>
    <property type="match status" value="1"/>
</dbReference>
<gene>
    <name evidence="4" type="ORF">GO986_14695</name>
</gene>
<dbReference type="EMBL" id="WQLB01000021">
    <property type="protein sequence ID" value="MVN88003.1"/>
    <property type="molecule type" value="Genomic_DNA"/>
</dbReference>
<reference evidence="4 5" key="1">
    <citation type="submission" date="2019-12" db="EMBL/GenBank/DDBJ databases">
        <title>Deinococcus sp. HMF7620 Genome sequencing and assembly.</title>
        <authorList>
            <person name="Kang H."/>
            <person name="Kim H."/>
            <person name="Joh K."/>
        </authorList>
    </citation>
    <scope>NUCLEOTIDE SEQUENCE [LARGE SCALE GENOMIC DNA]</scope>
    <source>
        <strain evidence="4 5">HMF7620</strain>
    </source>
</reference>